<evidence type="ECO:0000256" key="3">
    <source>
        <dbReference type="ARBA" id="ARBA00022771"/>
    </source>
</evidence>
<dbReference type="GO" id="GO:0008270">
    <property type="term" value="F:zinc ion binding"/>
    <property type="evidence" value="ECO:0007669"/>
    <property type="project" value="UniProtKB-KW"/>
</dbReference>
<comment type="caution">
    <text evidence="5">The sequence shown here is derived from an EMBL/GenBank/DDBJ whole genome shotgun (WGS) entry which is preliminary data.</text>
</comment>
<dbReference type="SUPFAM" id="SSF49599">
    <property type="entry name" value="TRAF domain-like"/>
    <property type="match status" value="1"/>
</dbReference>
<dbReference type="EMBL" id="CACRXK020020126">
    <property type="protein sequence ID" value="CAB4034449.1"/>
    <property type="molecule type" value="Genomic_DNA"/>
</dbReference>
<sequence>MARSSFGGYEEERFKDKVDIKLQCSICLKVLKDPGQCPNEHYFCGSCIRKNLRENSETCSMCQHHLMEESLTKPPRILTDFMQSFMIRCDHENRGCPEVVKLKFLERHVNSCGYSPTRCTNAGCAEAMNRHEKERHEREQCQFRKIACDECGEQVIWKSSRVHPCFMRKHMDNLERRLNIVQNNVREVNDEVKQVKLTQNEMEYLAKEAIERCDLFTGRQKIFVCGGRNENRLNSVESYSWPENSWTLEPAMKQASP</sequence>
<evidence type="ECO:0000313" key="6">
    <source>
        <dbReference type="Proteomes" id="UP001152795"/>
    </source>
</evidence>
<dbReference type="PROSITE" id="PS50089">
    <property type="entry name" value="ZF_RING_2"/>
    <property type="match status" value="1"/>
</dbReference>
<dbReference type="SUPFAM" id="SSF57850">
    <property type="entry name" value="RING/U-box"/>
    <property type="match status" value="1"/>
</dbReference>
<evidence type="ECO:0000313" key="5">
    <source>
        <dbReference type="EMBL" id="CAB4034449.1"/>
    </source>
</evidence>
<keyword evidence="4" id="KW-0862">Zinc</keyword>
<dbReference type="AlphaFoldDB" id="A0A7D9LKF2"/>
<dbReference type="Gene3D" id="3.30.40.10">
    <property type="entry name" value="Zinc/RING finger domain, C3HC4 (zinc finger)"/>
    <property type="match status" value="2"/>
</dbReference>
<dbReference type="InterPro" id="IPR001293">
    <property type="entry name" value="Znf_TRAF"/>
</dbReference>
<keyword evidence="3" id="KW-0863">Zinc-finger</keyword>
<keyword evidence="5" id="KW-0436">Ligase</keyword>
<reference evidence="5" key="1">
    <citation type="submission" date="2020-04" db="EMBL/GenBank/DDBJ databases">
        <authorList>
            <person name="Alioto T."/>
            <person name="Alioto T."/>
            <person name="Gomez Garrido J."/>
        </authorList>
    </citation>
    <scope>NUCLEOTIDE SEQUENCE</scope>
    <source>
        <strain evidence="5">A484AB</strain>
    </source>
</reference>
<keyword evidence="2" id="KW-0479">Metal-binding</keyword>
<accession>A0A7D9LKF2</accession>
<dbReference type="Proteomes" id="UP001152795">
    <property type="component" value="Unassembled WGS sequence"/>
</dbReference>
<dbReference type="PROSITE" id="PS50145">
    <property type="entry name" value="ZF_TRAF"/>
    <property type="match status" value="1"/>
</dbReference>
<dbReference type="InterPro" id="IPR018957">
    <property type="entry name" value="Znf_C3HC4_RING-type"/>
</dbReference>
<dbReference type="OrthoDB" id="1630758at2759"/>
<dbReference type="InterPro" id="IPR013083">
    <property type="entry name" value="Znf_RING/FYVE/PHD"/>
</dbReference>
<dbReference type="GO" id="GO:0016874">
    <property type="term" value="F:ligase activity"/>
    <property type="evidence" value="ECO:0007669"/>
    <property type="project" value="UniProtKB-KW"/>
</dbReference>
<protein>
    <submittedName>
        <fullName evidence="5">E3 ubiquitin- ligase PDZRN3-like</fullName>
    </submittedName>
</protein>
<dbReference type="PANTHER" id="PTHR10131">
    <property type="entry name" value="TNF RECEPTOR ASSOCIATED FACTOR"/>
    <property type="match status" value="1"/>
</dbReference>
<proteinExistence type="predicted"/>
<dbReference type="InterPro" id="IPR001841">
    <property type="entry name" value="Znf_RING"/>
</dbReference>
<organism evidence="5 6">
    <name type="scientific">Paramuricea clavata</name>
    <name type="common">Red gorgonian</name>
    <name type="synonym">Violescent sea-whip</name>
    <dbReference type="NCBI Taxonomy" id="317549"/>
    <lineage>
        <taxon>Eukaryota</taxon>
        <taxon>Metazoa</taxon>
        <taxon>Cnidaria</taxon>
        <taxon>Anthozoa</taxon>
        <taxon>Octocorallia</taxon>
        <taxon>Malacalcyonacea</taxon>
        <taxon>Plexauridae</taxon>
        <taxon>Paramuricea</taxon>
    </lineage>
</organism>
<gene>
    <name evidence="5" type="ORF">PACLA_8A073096</name>
</gene>
<dbReference type="GO" id="GO:0043122">
    <property type="term" value="P:regulation of canonical NF-kappaB signal transduction"/>
    <property type="evidence" value="ECO:0007669"/>
    <property type="project" value="TreeGrafter"/>
</dbReference>
<evidence type="ECO:0000256" key="4">
    <source>
        <dbReference type="ARBA" id="ARBA00022833"/>
    </source>
</evidence>
<dbReference type="PANTHER" id="PTHR10131:SF157">
    <property type="entry name" value="RECEPTOR-ASSOCIATED FACTOR, PUTATIVE-RELATED"/>
    <property type="match status" value="1"/>
</dbReference>
<keyword evidence="6" id="KW-1185">Reference proteome</keyword>
<dbReference type="Pfam" id="PF01344">
    <property type="entry name" value="Kelch_1"/>
    <property type="match status" value="1"/>
</dbReference>
<dbReference type="InterPro" id="IPR006652">
    <property type="entry name" value="Kelch_1"/>
</dbReference>
<evidence type="ECO:0000256" key="1">
    <source>
        <dbReference type="ARBA" id="ARBA00022441"/>
    </source>
</evidence>
<keyword evidence="1" id="KW-0880">Kelch repeat</keyword>
<evidence type="ECO:0000256" key="2">
    <source>
        <dbReference type="ARBA" id="ARBA00022723"/>
    </source>
</evidence>
<name>A0A7D9LKF2_PARCT</name>
<dbReference type="Pfam" id="PF00097">
    <property type="entry name" value="zf-C3HC4"/>
    <property type="match status" value="1"/>
</dbReference>